<dbReference type="AlphaFoldDB" id="A0A8H4QUM9"/>
<dbReference type="PANTHER" id="PTHR11048">
    <property type="entry name" value="PRENYLTRANSFERASES"/>
    <property type="match status" value="1"/>
</dbReference>
<evidence type="ECO:0000256" key="2">
    <source>
        <dbReference type="ARBA" id="ARBA00004141"/>
    </source>
</evidence>
<dbReference type="EMBL" id="JAACJL010000030">
    <property type="protein sequence ID" value="KAF4617687.1"/>
    <property type="molecule type" value="Genomic_DNA"/>
</dbReference>
<feature type="transmembrane region" description="Helical" evidence="8">
    <location>
        <begin position="194"/>
        <end position="213"/>
    </location>
</feature>
<dbReference type="Pfam" id="PF01040">
    <property type="entry name" value="UbiA"/>
    <property type="match status" value="1"/>
</dbReference>
<dbReference type="Proteomes" id="UP000521872">
    <property type="component" value="Unassembled WGS sequence"/>
</dbReference>
<dbReference type="InterPro" id="IPR039653">
    <property type="entry name" value="Prenyltransferase"/>
</dbReference>
<evidence type="ECO:0000313" key="11">
    <source>
        <dbReference type="Proteomes" id="UP000521872"/>
    </source>
</evidence>
<evidence type="ECO:0000256" key="1">
    <source>
        <dbReference type="ARBA" id="ARBA00001946"/>
    </source>
</evidence>
<evidence type="ECO:0000256" key="6">
    <source>
        <dbReference type="ARBA" id="ARBA00022989"/>
    </source>
</evidence>
<evidence type="ECO:0000256" key="5">
    <source>
        <dbReference type="ARBA" id="ARBA00022692"/>
    </source>
</evidence>
<evidence type="ECO:0000256" key="8">
    <source>
        <dbReference type="SAM" id="Phobius"/>
    </source>
</evidence>
<organism evidence="10 11">
    <name type="scientific">Agrocybe pediades</name>
    <dbReference type="NCBI Taxonomy" id="84607"/>
    <lineage>
        <taxon>Eukaryota</taxon>
        <taxon>Fungi</taxon>
        <taxon>Dikarya</taxon>
        <taxon>Basidiomycota</taxon>
        <taxon>Agaricomycotina</taxon>
        <taxon>Agaricomycetes</taxon>
        <taxon>Agaricomycetidae</taxon>
        <taxon>Agaricales</taxon>
        <taxon>Agaricineae</taxon>
        <taxon>Strophariaceae</taxon>
        <taxon>Agrocybe</taxon>
    </lineage>
</organism>
<proteinExistence type="inferred from homology"/>
<keyword evidence="4" id="KW-0808">Transferase</keyword>
<sequence length="574" mass="64888">MPNTLLEKRKPLSGSLPFCTRPRAELQACWELCRLHNNIGFWVVWLPTAWSITMAYHAQQSITIIDYFACLLKFVPLCYGIKSLIMTIDDILDADVDGMVARTKMRPIPRGDISLARAWIFFGAQVIIGVPLACVSLSSTSLIVCAIVCPLYVIYPTCKRWTNLAPIPLGIMFKIGIFIGWAELANSQVGSKAVIPWHMLAPIYIGTCMWTITYETVYQHQMESGTFSQGVINLGFDLFSIKLYWVAVSTLWFYDYFLTLRDEVRYGWSGTKTPVFWLYILVRSGLGAKLLDTRTHLLVEPVSDSLLYNHYSRGVLLGLLDLRSISFSCTRYGFMETLETMLTTFVAEILIALRVYALSKKSKLVVVAAGIIMAVQWAIAIFVMSQHSKGTDQVVFLMDVPEFPPPKLPDIPAYHVCIFITVLSLVPWVQAWLALALAFDALAFLAIIVITAHSMRLHGRVRLMQVIQRDGIIYFFVLFGSNLTWLLLTLYARPALKFIHNQPAMIVSCIMINRITLSLKRARDESSSWSVKTFETLVAPAPDNFIKLETRNTAFTNSQFSKSHQQKDSIAQRV</sequence>
<dbReference type="GO" id="GO:0016765">
    <property type="term" value="F:transferase activity, transferring alkyl or aryl (other than methyl) groups"/>
    <property type="evidence" value="ECO:0007669"/>
    <property type="project" value="InterPro"/>
</dbReference>
<comment type="caution">
    <text evidence="10">The sequence shown here is derived from an EMBL/GenBank/DDBJ whole genome shotgun (WGS) entry which is preliminary data.</text>
</comment>
<dbReference type="CDD" id="cd13959">
    <property type="entry name" value="PT_UbiA_COQ2"/>
    <property type="match status" value="1"/>
</dbReference>
<dbReference type="Pfam" id="PF20151">
    <property type="entry name" value="DUF6533"/>
    <property type="match status" value="1"/>
</dbReference>
<feature type="transmembrane region" description="Helical" evidence="8">
    <location>
        <begin position="340"/>
        <end position="357"/>
    </location>
</feature>
<comment type="similarity">
    <text evidence="3">Belongs to the UbiA prenyltransferase family.</text>
</comment>
<feature type="transmembrane region" description="Helical" evidence="8">
    <location>
        <begin position="114"/>
        <end position="133"/>
    </location>
</feature>
<dbReference type="GO" id="GO:0006744">
    <property type="term" value="P:ubiquinone biosynthetic process"/>
    <property type="evidence" value="ECO:0007669"/>
    <property type="project" value="TreeGrafter"/>
</dbReference>
<name>A0A8H4QUM9_9AGAR</name>
<keyword evidence="5 8" id="KW-0812">Transmembrane</keyword>
<comment type="subcellular location">
    <subcellularLocation>
        <location evidence="2">Membrane</location>
        <topology evidence="2">Multi-pass membrane protein</topology>
    </subcellularLocation>
</comment>
<dbReference type="PANTHER" id="PTHR11048:SF28">
    <property type="entry name" value="4-HYDROXYBENZOATE POLYPRENYLTRANSFERASE, MITOCHONDRIAL"/>
    <property type="match status" value="1"/>
</dbReference>
<feature type="domain" description="DUF6533" evidence="9">
    <location>
        <begin position="246"/>
        <end position="283"/>
    </location>
</feature>
<feature type="transmembrane region" description="Helical" evidence="8">
    <location>
        <begin position="472"/>
        <end position="492"/>
    </location>
</feature>
<evidence type="ECO:0000313" key="10">
    <source>
        <dbReference type="EMBL" id="KAF4617687.1"/>
    </source>
</evidence>
<evidence type="ECO:0000256" key="4">
    <source>
        <dbReference type="ARBA" id="ARBA00022679"/>
    </source>
</evidence>
<gene>
    <name evidence="10" type="ORF">D9613_006263</name>
</gene>
<evidence type="ECO:0000259" key="9">
    <source>
        <dbReference type="Pfam" id="PF20151"/>
    </source>
</evidence>
<reference evidence="10 11" key="1">
    <citation type="submission" date="2019-12" db="EMBL/GenBank/DDBJ databases">
        <authorList>
            <person name="Floudas D."/>
            <person name="Bentzer J."/>
            <person name="Ahren D."/>
            <person name="Johansson T."/>
            <person name="Persson P."/>
            <person name="Tunlid A."/>
        </authorList>
    </citation>
    <scope>NUCLEOTIDE SEQUENCE [LARGE SCALE GENOMIC DNA]</scope>
    <source>
        <strain evidence="10 11">CBS 102.39</strain>
    </source>
</reference>
<keyword evidence="7 8" id="KW-0472">Membrane</keyword>
<evidence type="ECO:0000256" key="3">
    <source>
        <dbReference type="ARBA" id="ARBA00005985"/>
    </source>
</evidence>
<feature type="transmembrane region" description="Helical" evidence="8">
    <location>
        <begin position="431"/>
        <end position="452"/>
    </location>
</feature>
<dbReference type="InterPro" id="IPR045340">
    <property type="entry name" value="DUF6533"/>
</dbReference>
<feature type="transmembrane region" description="Helical" evidence="8">
    <location>
        <begin position="139"/>
        <end position="157"/>
    </location>
</feature>
<dbReference type="GO" id="GO:0005743">
    <property type="term" value="C:mitochondrial inner membrane"/>
    <property type="evidence" value="ECO:0007669"/>
    <property type="project" value="TreeGrafter"/>
</dbReference>
<comment type="cofactor">
    <cofactor evidence="1">
        <name>Mg(2+)</name>
        <dbReference type="ChEBI" id="CHEBI:18420"/>
    </cofactor>
</comment>
<feature type="transmembrane region" description="Helical" evidence="8">
    <location>
        <begin position="364"/>
        <end position="384"/>
    </location>
</feature>
<protein>
    <recommendedName>
        <fullName evidence="9">DUF6533 domain-containing protein</fullName>
    </recommendedName>
</protein>
<evidence type="ECO:0000256" key="7">
    <source>
        <dbReference type="ARBA" id="ARBA00023136"/>
    </source>
</evidence>
<keyword evidence="11" id="KW-1185">Reference proteome</keyword>
<dbReference type="InterPro" id="IPR044878">
    <property type="entry name" value="UbiA_sf"/>
</dbReference>
<dbReference type="InterPro" id="IPR000537">
    <property type="entry name" value="UbiA_prenyltransferase"/>
</dbReference>
<accession>A0A8H4QUM9</accession>
<feature type="transmembrane region" description="Helical" evidence="8">
    <location>
        <begin position="164"/>
        <end position="182"/>
    </location>
</feature>
<dbReference type="Gene3D" id="1.10.357.140">
    <property type="entry name" value="UbiA prenyltransferase"/>
    <property type="match status" value="1"/>
</dbReference>
<feature type="transmembrane region" description="Helical" evidence="8">
    <location>
        <begin position="234"/>
        <end position="254"/>
    </location>
</feature>
<keyword evidence="6 8" id="KW-1133">Transmembrane helix</keyword>